<dbReference type="Pfam" id="PF00809">
    <property type="entry name" value="Pterin_bind"/>
    <property type="match status" value="1"/>
</dbReference>
<evidence type="ECO:0000256" key="4">
    <source>
        <dbReference type="RuleBase" id="RU361205"/>
    </source>
</evidence>
<comment type="subunit">
    <text evidence="2">Homodimer.</text>
</comment>
<dbReference type="FunFam" id="3.20.20.20:FF:000008">
    <property type="entry name" value="Dihydropteroate synthase"/>
    <property type="match status" value="1"/>
</dbReference>
<keyword evidence="4" id="KW-0479">Metal-binding</keyword>
<reference evidence="6" key="2">
    <citation type="submission" date="2020-09" db="EMBL/GenBank/DDBJ databases">
        <authorList>
            <person name="Sun Q."/>
            <person name="Zhou Y."/>
        </authorList>
    </citation>
    <scope>NUCLEOTIDE SEQUENCE</scope>
    <source>
        <strain evidence="6">CGMCC 4.5737</strain>
    </source>
</reference>
<dbReference type="Proteomes" id="UP000637578">
    <property type="component" value="Unassembled WGS sequence"/>
</dbReference>
<dbReference type="PANTHER" id="PTHR20941:SF8">
    <property type="entry name" value="INACTIVE DIHYDROPTEROATE SYNTHASE 2"/>
    <property type="match status" value="1"/>
</dbReference>
<protein>
    <recommendedName>
        <fullName evidence="4">Dihydropteroate synthase</fullName>
        <shortName evidence="4">DHPS</shortName>
        <ecNumber evidence="4">2.5.1.15</ecNumber>
    </recommendedName>
    <alternativeName>
        <fullName evidence="4">Dihydropteroate pyrophosphorylase</fullName>
    </alternativeName>
</protein>
<dbReference type="GO" id="GO:0005829">
    <property type="term" value="C:cytosol"/>
    <property type="evidence" value="ECO:0007669"/>
    <property type="project" value="TreeGrafter"/>
</dbReference>
<evidence type="ECO:0000256" key="1">
    <source>
        <dbReference type="ARBA" id="ARBA00009503"/>
    </source>
</evidence>
<dbReference type="PROSITE" id="PS50972">
    <property type="entry name" value="PTERIN_BINDING"/>
    <property type="match status" value="1"/>
</dbReference>
<keyword evidence="4" id="KW-0289">Folate biosynthesis</keyword>
<comment type="caution">
    <text evidence="6">The sequence shown here is derived from an EMBL/GenBank/DDBJ whole genome shotgun (WGS) entry which is preliminary data.</text>
</comment>
<dbReference type="PANTHER" id="PTHR20941">
    <property type="entry name" value="FOLATE SYNTHESIS PROTEINS"/>
    <property type="match status" value="1"/>
</dbReference>
<dbReference type="Gene3D" id="3.20.20.20">
    <property type="entry name" value="Dihydropteroate synthase-like"/>
    <property type="match status" value="1"/>
</dbReference>
<proteinExistence type="inferred from homology"/>
<dbReference type="EC" id="2.5.1.15" evidence="4"/>
<feature type="domain" description="Pterin-binding" evidence="5">
    <location>
        <begin position="28"/>
        <end position="282"/>
    </location>
</feature>
<dbReference type="EMBL" id="BMMK01000003">
    <property type="protein sequence ID" value="GGM42954.1"/>
    <property type="molecule type" value="Genomic_DNA"/>
</dbReference>
<keyword evidence="4" id="KW-0808">Transferase</keyword>
<dbReference type="AlphaFoldDB" id="A0A8J3CB40"/>
<dbReference type="GO" id="GO:0046872">
    <property type="term" value="F:metal ion binding"/>
    <property type="evidence" value="ECO:0007669"/>
    <property type="project" value="UniProtKB-KW"/>
</dbReference>
<evidence type="ECO:0000259" key="5">
    <source>
        <dbReference type="PROSITE" id="PS50972"/>
    </source>
</evidence>
<comment type="function">
    <text evidence="4">Catalyzes the condensation of para-aminobenzoate (pABA) with 6-hydroxymethyl-7,8-dihydropterin diphosphate (DHPt-PP) to form 7,8-dihydropteroate (H2Pte), the immediate precursor of folate derivatives.</text>
</comment>
<gene>
    <name evidence="6" type="primary">folP</name>
    <name evidence="6" type="ORF">GCM10012275_12370</name>
</gene>
<comment type="function">
    <text evidence="3">Has very low affinity for the DHPS substrate 6-hydroxymethyl-7,8-dihydropterin-pyrophosphate, but can bind the inhibitor dapsone. Seems to lack dihydropteroate synthase activity, and does probably not function in folate metabolism.</text>
</comment>
<dbReference type="NCBIfam" id="TIGR01496">
    <property type="entry name" value="DHPS"/>
    <property type="match status" value="1"/>
</dbReference>
<dbReference type="SUPFAM" id="SSF51717">
    <property type="entry name" value="Dihydropteroate synthetase-like"/>
    <property type="match status" value="1"/>
</dbReference>
<evidence type="ECO:0000313" key="7">
    <source>
        <dbReference type="Proteomes" id="UP000637578"/>
    </source>
</evidence>
<dbReference type="GO" id="GO:0046654">
    <property type="term" value="P:tetrahydrofolate biosynthetic process"/>
    <property type="evidence" value="ECO:0007669"/>
    <property type="project" value="UniProtKB-UniPathway"/>
</dbReference>
<dbReference type="GO" id="GO:0004156">
    <property type="term" value="F:dihydropteroate synthase activity"/>
    <property type="evidence" value="ECO:0007669"/>
    <property type="project" value="UniProtKB-EC"/>
</dbReference>
<dbReference type="UniPathway" id="UPA00077">
    <property type="reaction ID" value="UER00156"/>
</dbReference>
<organism evidence="6 7">
    <name type="scientific">Longimycelium tulufanense</name>
    <dbReference type="NCBI Taxonomy" id="907463"/>
    <lineage>
        <taxon>Bacteria</taxon>
        <taxon>Bacillati</taxon>
        <taxon>Actinomycetota</taxon>
        <taxon>Actinomycetes</taxon>
        <taxon>Pseudonocardiales</taxon>
        <taxon>Pseudonocardiaceae</taxon>
        <taxon>Longimycelium</taxon>
    </lineage>
</organism>
<dbReference type="GO" id="GO:0046656">
    <property type="term" value="P:folic acid biosynthetic process"/>
    <property type="evidence" value="ECO:0007669"/>
    <property type="project" value="UniProtKB-KW"/>
</dbReference>
<dbReference type="InterPro" id="IPR011005">
    <property type="entry name" value="Dihydropteroate_synth-like_sf"/>
</dbReference>
<evidence type="ECO:0000256" key="3">
    <source>
        <dbReference type="ARBA" id="ARBA00058850"/>
    </source>
</evidence>
<dbReference type="InterPro" id="IPR006390">
    <property type="entry name" value="DHP_synth_dom"/>
</dbReference>
<keyword evidence="4" id="KW-0460">Magnesium</keyword>
<dbReference type="InterPro" id="IPR045031">
    <property type="entry name" value="DHP_synth-like"/>
</dbReference>
<evidence type="ECO:0000256" key="2">
    <source>
        <dbReference type="ARBA" id="ARBA00011738"/>
    </source>
</evidence>
<name>A0A8J3CB40_9PSEU</name>
<dbReference type="InterPro" id="IPR000489">
    <property type="entry name" value="Pterin-binding_dom"/>
</dbReference>
<keyword evidence="7" id="KW-1185">Reference proteome</keyword>
<evidence type="ECO:0000313" key="6">
    <source>
        <dbReference type="EMBL" id="GGM42954.1"/>
    </source>
</evidence>
<accession>A0A8J3CB40</accession>
<comment type="cofactor">
    <cofactor evidence="4">
        <name>Mg(2+)</name>
        <dbReference type="ChEBI" id="CHEBI:18420"/>
    </cofactor>
</comment>
<comment type="pathway">
    <text evidence="4">Cofactor biosynthesis; tetrahydrofolate biosynthesis; 7,8-dihydrofolate from 2-amino-4-hydroxy-6-hydroxymethyl-7,8-dihydropteridine diphosphate and 4-aminobenzoate: step 1/2.</text>
</comment>
<reference evidence="6" key="1">
    <citation type="journal article" date="2014" name="Int. J. Syst. Evol. Microbiol.">
        <title>Complete genome sequence of Corynebacterium casei LMG S-19264T (=DSM 44701T), isolated from a smear-ripened cheese.</title>
        <authorList>
            <consortium name="US DOE Joint Genome Institute (JGI-PGF)"/>
            <person name="Walter F."/>
            <person name="Albersmeier A."/>
            <person name="Kalinowski J."/>
            <person name="Ruckert C."/>
        </authorList>
    </citation>
    <scope>NUCLEOTIDE SEQUENCE</scope>
    <source>
        <strain evidence="6">CGMCC 4.5737</strain>
    </source>
</reference>
<comment type="similarity">
    <text evidence="1 4">Belongs to the DHPS family.</text>
</comment>
<dbReference type="PROSITE" id="PS00792">
    <property type="entry name" value="DHPS_1"/>
    <property type="match status" value="1"/>
</dbReference>
<sequence length="301" mass="32486">MVGGHRLARSDAVSTLRFGRREVRQDRALVMAIVNRTRDSFYDGGATFSDDAALAAVDRVIAEGADIVDIGGVRAGSHGETVDGAEEIRRVVPFVAAVRDRHPDVVISVDTWRHEVGRLACQAGADLINDTWAGADPRLAEVAAEFGAGIVCSHTGGLAPRTDPHRVRYVDVVADVVAEVTRRAEGMVRQGVPRDGILVDPTHDFGKNTWHSLELLRRLNELVGTGWPVLMALSNKDFVGETLDVELSERVDGTLAATAVAAWAGARVFRAHEVRRTRQVLEMVASIAGSRPPARVLRALA</sequence>